<comment type="caution">
    <text evidence="2">The sequence shown here is derived from an EMBL/GenBank/DDBJ whole genome shotgun (WGS) entry which is preliminary data.</text>
</comment>
<dbReference type="Proteomes" id="UP000594638">
    <property type="component" value="Unassembled WGS sequence"/>
</dbReference>
<feature type="region of interest" description="Disordered" evidence="1">
    <location>
        <begin position="92"/>
        <end position="160"/>
    </location>
</feature>
<accession>A0A8S0V2F9</accession>
<dbReference type="Gramene" id="OE9A026091T1">
    <property type="protein sequence ID" value="OE9A026091C1"/>
    <property type="gene ID" value="OE9A026091"/>
</dbReference>
<evidence type="ECO:0000256" key="1">
    <source>
        <dbReference type="SAM" id="MobiDB-lite"/>
    </source>
</evidence>
<dbReference type="AlphaFoldDB" id="A0A8S0V2F9"/>
<feature type="compositionally biased region" description="Acidic residues" evidence="1">
    <location>
        <begin position="147"/>
        <end position="160"/>
    </location>
</feature>
<feature type="compositionally biased region" description="Acidic residues" evidence="1">
    <location>
        <begin position="121"/>
        <end position="136"/>
    </location>
</feature>
<organism evidence="2 3">
    <name type="scientific">Olea europaea subsp. europaea</name>
    <dbReference type="NCBI Taxonomy" id="158383"/>
    <lineage>
        <taxon>Eukaryota</taxon>
        <taxon>Viridiplantae</taxon>
        <taxon>Streptophyta</taxon>
        <taxon>Embryophyta</taxon>
        <taxon>Tracheophyta</taxon>
        <taxon>Spermatophyta</taxon>
        <taxon>Magnoliopsida</taxon>
        <taxon>eudicotyledons</taxon>
        <taxon>Gunneridae</taxon>
        <taxon>Pentapetalae</taxon>
        <taxon>asterids</taxon>
        <taxon>lamiids</taxon>
        <taxon>Lamiales</taxon>
        <taxon>Oleaceae</taxon>
        <taxon>Oleeae</taxon>
        <taxon>Olea</taxon>
    </lineage>
</organism>
<gene>
    <name evidence="2" type="ORF">OLEA9_A026091</name>
</gene>
<evidence type="ECO:0000313" key="2">
    <source>
        <dbReference type="EMBL" id="CAA3025780.1"/>
    </source>
</evidence>
<name>A0A8S0V2F9_OLEEU</name>
<reference evidence="2 3" key="1">
    <citation type="submission" date="2019-12" db="EMBL/GenBank/DDBJ databases">
        <authorList>
            <person name="Alioto T."/>
            <person name="Alioto T."/>
            <person name="Gomez Garrido J."/>
        </authorList>
    </citation>
    <scope>NUCLEOTIDE SEQUENCE [LARGE SCALE GENOMIC DNA]</scope>
</reference>
<evidence type="ECO:0000313" key="3">
    <source>
        <dbReference type="Proteomes" id="UP000594638"/>
    </source>
</evidence>
<sequence length="160" mass="16412">MFNSHLLSAVTDLGIRGNARNWGSICSAIGSSIPTASELDVYQTAAATDLHVSATLRPIEAEFGQPYISTLLSFEDRTVPALDYVARDIIPSQLHPEPLASGGNVGNSRGECASVSSGGGSEDDEESGDSDDEGTGEETGGDKSGDDNGEASDEGDSGDS</sequence>
<dbReference type="EMBL" id="CACTIH010009143">
    <property type="protein sequence ID" value="CAA3025780.1"/>
    <property type="molecule type" value="Genomic_DNA"/>
</dbReference>
<proteinExistence type="predicted"/>
<protein>
    <submittedName>
        <fullName evidence="2">Uncharacterized protein</fullName>
    </submittedName>
</protein>
<keyword evidence="3" id="KW-1185">Reference proteome</keyword>